<evidence type="ECO:0000313" key="1">
    <source>
        <dbReference type="EMBL" id="CAG7829395.1"/>
    </source>
</evidence>
<accession>A0A8J2PMS9</accession>
<keyword evidence="2" id="KW-1185">Reference proteome</keyword>
<protein>
    <submittedName>
        <fullName evidence="1">Uncharacterized protein</fullName>
    </submittedName>
</protein>
<proteinExistence type="predicted"/>
<feature type="non-terminal residue" evidence="1">
    <location>
        <position position="66"/>
    </location>
</feature>
<evidence type="ECO:0000313" key="2">
    <source>
        <dbReference type="Proteomes" id="UP000708208"/>
    </source>
</evidence>
<dbReference type="AlphaFoldDB" id="A0A8J2PMS9"/>
<dbReference type="OrthoDB" id="9994280at2759"/>
<gene>
    <name evidence="1" type="ORF">AFUS01_LOCUS39260</name>
</gene>
<reference evidence="1" key="1">
    <citation type="submission" date="2021-06" db="EMBL/GenBank/DDBJ databases">
        <authorList>
            <person name="Hodson N. C."/>
            <person name="Mongue J. A."/>
            <person name="Jaron S. K."/>
        </authorList>
    </citation>
    <scope>NUCLEOTIDE SEQUENCE</scope>
</reference>
<organism evidence="1 2">
    <name type="scientific">Allacma fusca</name>
    <dbReference type="NCBI Taxonomy" id="39272"/>
    <lineage>
        <taxon>Eukaryota</taxon>
        <taxon>Metazoa</taxon>
        <taxon>Ecdysozoa</taxon>
        <taxon>Arthropoda</taxon>
        <taxon>Hexapoda</taxon>
        <taxon>Collembola</taxon>
        <taxon>Symphypleona</taxon>
        <taxon>Sminthuridae</taxon>
        <taxon>Allacma</taxon>
    </lineage>
</organism>
<name>A0A8J2PMS9_9HEXA</name>
<comment type="caution">
    <text evidence="1">The sequence shown here is derived from an EMBL/GenBank/DDBJ whole genome shotgun (WGS) entry which is preliminary data.</text>
</comment>
<dbReference type="EMBL" id="CAJVCH010551306">
    <property type="protein sequence ID" value="CAG7829395.1"/>
    <property type="molecule type" value="Genomic_DNA"/>
</dbReference>
<dbReference type="Proteomes" id="UP000708208">
    <property type="component" value="Unassembled WGS sequence"/>
</dbReference>
<sequence length="66" mass="6955">PSTRDTSGFIIVATCVLTFEARDSAAKVGPAAYSGGRTSTTMYSSAYRARSRSLDVRSVASQTMGE</sequence>
<feature type="non-terminal residue" evidence="1">
    <location>
        <position position="1"/>
    </location>
</feature>